<feature type="domain" description="Core-binding (CB)" evidence="7">
    <location>
        <begin position="59"/>
        <end position="139"/>
    </location>
</feature>
<proteinExistence type="inferred from homology"/>
<dbReference type="InterPro" id="IPR044068">
    <property type="entry name" value="CB"/>
</dbReference>
<dbReference type="GO" id="GO:0003677">
    <property type="term" value="F:DNA binding"/>
    <property type="evidence" value="ECO:0007669"/>
    <property type="project" value="UniProtKB-UniRule"/>
</dbReference>
<evidence type="ECO:0000313" key="8">
    <source>
        <dbReference type="EMBL" id="CEG23169.1"/>
    </source>
</evidence>
<keyword evidence="9" id="KW-1185">Reference proteome</keyword>
<dbReference type="PROSITE" id="PS51900">
    <property type="entry name" value="CB"/>
    <property type="match status" value="1"/>
</dbReference>
<dbReference type="STRING" id="1499687.BN1080_02113"/>
<sequence length="372" mass="42308">MASVTKRGKTWQYTVSRMVDGKSKPIRKGGFRTKKDAQVAAAEIESGLSKGIAPVTKSTSFAEYFHDWINLYKKNKHITTYERYLNSYETVKKYFGDKPIQSINKAAYQLFLNNYAETHAKFTTKKLNTHIRACVKDAVDEGLIRVDFTRKSEFSGSNPTKRPEEKHLHLHESEKLLNALYNRLDNKKLVNYLLLLALVTGMRFGELVGLTRSDFNFDEGTLRINKTWDYKNGTGFGPTKGDGASDRIIDLDETILGAFKNLFENTPSHFRGLVFHSDKSKYGVLTNEGANKVLKAILTDLKIDLISVHDLRHTHTSILLYSGATVLYVSERLGHANPQITMEVYSHIIKELRERDAELTKEVFSSMRKVSV</sequence>
<keyword evidence="2" id="KW-0229">DNA integration</keyword>
<dbReference type="Pfam" id="PF14659">
    <property type="entry name" value="Phage_int_SAM_3"/>
    <property type="match status" value="1"/>
</dbReference>
<dbReference type="SUPFAM" id="SSF56349">
    <property type="entry name" value="DNA breaking-rejoining enzymes"/>
    <property type="match status" value="1"/>
</dbReference>
<dbReference type="InterPro" id="IPR011010">
    <property type="entry name" value="DNA_brk_join_enz"/>
</dbReference>
<dbReference type="InterPro" id="IPR004107">
    <property type="entry name" value="Integrase_SAM-like_N"/>
</dbReference>
<protein>
    <submittedName>
        <fullName evidence="8">Putative prophage phiRv2 integrase</fullName>
    </submittedName>
</protein>
<dbReference type="OrthoDB" id="9803188at2"/>
<evidence type="ECO:0000259" key="6">
    <source>
        <dbReference type="PROSITE" id="PS51898"/>
    </source>
</evidence>
<dbReference type="Pfam" id="PF14657">
    <property type="entry name" value="Arm-DNA-bind_4"/>
    <property type="match status" value="1"/>
</dbReference>
<dbReference type="GO" id="GO:0006310">
    <property type="term" value="P:DNA recombination"/>
    <property type="evidence" value="ECO:0007669"/>
    <property type="project" value="UniProtKB-KW"/>
</dbReference>
<dbReference type="InterPro" id="IPR050808">
    <property type="entry name" value="Phage_Integrase"/>
</dbReference>
<dbReference type="RefSeq" id="WP_052651955.1">
    <property type="nucleotide sequence ID" value="NZ_CCXS01000001.1"/>
</dbReference>
<evidence type="ECO:0000259" key="7">
    <source>
        <dbReference type="PROSITE" id="PS51900"/>
    </source>
</evidence>
<dbReference type="PANTHER" id="PTHR30629">
    <property type="entry name" value="PROPHAGE INTEGRASE"/>
    <property type="match status" value="1"/>
</dbReference>
<reference evidence="8 9" key="1">
    <citation type="submission" date="2014-09" db="EMBL/GenBank/DDBJ databases">
        <authorList>
            <person name="Urmite Genomes Urmite Genomes"/>
        </authorList>
    </citation>
    <scope>NUCLEOTIDE SEQUENCE [LARGE SCALE GENOMIC DNA]</scope>
    <source>
        <strain evidence="8 9">ES2</strain>
    </source>
</reference>
<dbReference type="Gene3D" id="1.10.150.130">
    <property type="match status" value="1"/>
</dbReference>
<dbReference type="InterPro" id="IPR028259">
    <property type="entry name" value="AP2-like_int_N"/>
</dbReference>
<keyword evidence="4" id="KW-0233">DNA recombination</keyword>
<dbReference type="PANTHER" id="PTHR30629:SF2">
    <property type="entry name" value="PROPHAGE INTEGRASE INTS-RELATED"/>
    <property type="match status" value="1"/>
</dbReference>
<dbReference type="InterPro" id="IPR010998">
    <property type="entry name" value="Integrase_recombinase_N"/>
</dbReference>
<dbReference type="GO" id="GO:0015074">
    <property type="term" value="P:DNA integration"/>
    <property type="evidence" value="ECO:0007669"/>
    <property type="project" value="UniProtKB-KW"/>
</dbReference>
<accession>A0A098ELH4</accession>
<evidence type="ECO:0000256" key="1">
    <source>
        <dbReference type="ARBA" id="ARBA00008857"/>
    </source>
</evidence>
<feature type="domain" description="Tyr recombinase" evidence="6">
    <location>
        <begin position="163"/>
        <end position="361"/>
    </location>
</feature>
<dbReference type="EMBL" id="CCXS01000001">
    <property type="protein sequence ID" value="CEG23169.1"/>
    <property type="molecule type" value="Genomic_DNA"/>
</dbReference>
<keyword evidence="3 5" id="KW-0238">DNA-binding</keyword>
<dbReference type="CDD" id="cd01189">
    <property type="entry name" value="INT_ICEBs1_C_like"/>
    <property type="match status" value="1"/>
</dbReference>
<dbReference type="AlphaFoldDB" id="A0A098ELH4"/>
<name>A0A098ELH4_9BACL</name>
<evidence type="ECO:0000256" key="4">
    <source>
        <dbReference type="ARBA" id="ARBA00023172"/>
    </source>
</evidence>
<organism evidence="8 9">
    <name type="scientific">Planococcus massiliensis</name>
    <dbReference type="NCBI Taxonomy" id="1499687"/>
    <lineage>
        <taxon>Bacteria</taxon>
        <taxon>Bacillati</taxon>
        <taxon>Bacillota</taxon>
        <taxon>Bacilli</taxon>
        <taxon>Bacillales</taxon>
        <taxon>Caryophanaceae</taxon>
        <taxon>Planococcus</taxon>
    </lineage>
</organism>
<evidence type="ECO:0000256" key="2">
    <source>
        <dbReference type="ARBA" id="ARBA00022908"/>
    </source>
</evidence>
<evidence type="ECO:0000256" key="3">
    <source>
        <dbReference type="ARBA" id="ARBA00023125"/>
    </source>
</evidence>
<evidence type="ECO:0000313" key="9">
    <source>
        <dbReference type="Proteomes" id="UP000043699"/>
    </source>
</evidence>
<dbReference type="Proteomes" id="UP000043699">
    <property type="component" value="Unassembled WGS sequence"/>
</dbReference>
<evidence type="ECO:0000256" key="5">
    <source>
        <dbReference type="PROSITE-ProRule" id="PRU01248"/>
    </source>
</evidence>
<dbReference type="Gene3D" id="1.10.443.10">
    <property type="entry name" value="Intergrase catalytic core"/>
    <property type="match status" value="1"/>
</dbReference>
<dbReference type="InterPro" id="IPR013762">
    <property type="entry name" value="Integrase-like_cat_sf"/>
</dbReference>
<dbReference type="InterPro" id="IPR002104">
    <property type="entry name" value="Integrase_catalytic"/>
</dbReference>
<dbReference type="Pfam" id="PF00589">
    <property type="entry name" value="Phage_integrase"/>
    <property type="match status" value="1"/>
</dbReference>
<comment type="similarity">
    <text evidence="1">Belongs to the 'phage' integrase family.</text>
</comment>
<dbReference type="PROSITE" id="PS51898">
    <property type="entry name" value="TYR_RECOMBINASE"/>
    <property type="match status" value="1"/>
</dbReference>
<gene>
    <name evidence="8" type="ORF">BN1080_02113</name>
</gene>